<reference evidence="1" key="1">
    <citation type="journal article" date="2014" name="Front. Microbiol.">
        <title>High frequency of phylogenetically diverse reductive dehalogenase-homologous genes in deep subseafloor sedimentary metagenomes.</title>
        <authorList>
            <person name="Kawai M."/>
            <person name="Futagami T."/>
            <person name="Toyoda A."/>
            <person name="Takaki Y."/>
            <person name="Nishi S."/>
            <person name="Hori S."/>
            <person name="Arai W."/>
            <person name="Tsubouchi T."/>
            <person name="Morono Y."/>
            <person name="Uchiyama I."/>
            <person name="Ito T."/>
            <person name="Fujiyama A."/>
            <person name="Inagaki F."/>
            <person name="Takami H."/>
        </authorList>
    </citation>
    <scope>NUCLEOTIDE SEQUENCE</scope>
    <source>
        <strain evidence="1">Expedition CK06-06</strain>
    </source>
</reference>
<dbReference type="EMBL" id="BARU01044202">
    <property type="protein sequence ID" value="GAH76622.1"/>
    <property type="molecule type" value="Genomic_DNA"/>
</dbReference>
<organism evidence="1">
    <name type="scientific">marine sediment metagenome</name>
    <dbReference type="NCBI Taxonomy" id="412755"/>
    <lineage>
        <taxon>unclassified sequences</taxon>
        <taxon>metagenomes</taxon>
        <taxon>ecological metagenomes</taxon>
    </lineage>
</organism>
<dbReference type="AlphaFoldDB" id="X1I4I3"/>
<name>X1I4I3_9ZZZZ</name>
<accession>X1I4I3</accession>
<evidence type="ECO:0000313" key="1">
    <source>
        <dbReference type="EMBL" id="GAH76622.1"/>
    </source>
</evidence>
<gene>
    <name evidence="1" type="ORF">S03H2_67494</name>
</gene>
<proteinExistence type="predicted"/>
<protein>
    <submittedName>
        <fullName evidence="1">Uncharacterized protein</fullName>
    </submittedName>
</protein>
<comment type="caution">
    <text evidence="1">The sequence shown here is derived from an EMBL/GenBank/DDBJ whole genome shotgun (WGS) entry which is preliminary data.</text>
</comment>
<sequence length="78" mass="8614">MYFCEDGVLGTAVYYDGKIGLTGMPDLAISSDDLPVLDRAITQAFKRLPWNGLDDLLQIADFIIDNGLTVVEDTMKED</sequence>